<dbReference type="InterPro" id="IPR023780">
    <property type="entry name" value="Chromo_domain"/>
</dbReference>
<dbReference type="GO" id="GO:0005634">
    <property type="term" value="C:nucleus"/>
    <property type="evidence" value="ECO:0007669"/>
    <property type="project" value="UniProtKB-SubCell"/>
</dbReference>
<feature type="domain" description="Chromo" evidence="5">
    <location>
        <begin position="10"/>
        <end position="70"/>
    </location>
</feature>
<dbReference type="Proteomes" id="UP001283361">
    <property type="component" value="Unassembled WGS sequence"/>
</dbReference>
<keyword evidence="7" id="KW-1185">Reference proteome</keyword>
<dbReference type="SMART" id="SM00298">
    <property type="entry name" value="CHROMO"/>
    <property type="match status" value="1"/>
</dbReference>
<evidence type="ECO:0000256" key="2">
    <source>
        <dbReference type="ARBA" id="ARBA00023242"/>
    </source>
</evidence>
<dbReference type="Pfam" id="PF00385">
    <property type="entry name" value="Chromo"/>
    <property type="match status" value="1"/>
</dbReference>
<keyword evidence="4" id="KW-0812">Transmembrane</keyword>
<evidence type="ECO:0000313" key="7">
    <source>
        <dbReference type="Proteomes" id="UP001283361"/>
    </source>
</evidence>
<dbReference type="InterPro" id="IPR000953">
    <property type="entry name" value="Chromo/chromo_shadow_dom"/>
</dbReference>
<feature type="region of interest" description="Disordered" evidence="3">
    <location>
        <begin position="61"/>
        <end position="139"/>
    </location>
</feature>
<dbReference type="Gene3D" id="2.40.50.40">
    <property type="match status" value="1"/>
</dbReference>
<proteinExistence type="predicted"/>
<keyword evidence="4" id="KW-0472">Membrane</keyword>
<dbReference type="InterPro" id="IPR016197">
    <property type="entry name" value="Chromo-like_dom_sf"/>
</dbReference>
<reference evidence="6" key="1">
    <citation type="journal article" date="2023" name="G3 (Bethesda)">
        <title>A reference genome for the long-term kleptoplast-retaining sea slug Elysia crispata morphotype clarki.</title>
        <authorList>
            <person name="Eastman K.E."/>
            <person name="Pendleton A.L."/>
            <person name="Shaikh M.A."/>
            <person name="Suttiyut T."/>
            <person name="Ogas R."/>
            <person name="Tomko P."/>
            <person name="Gavelis G."/>
            <person name="Widhalm J.R."/>
            <person name="Wisecaver J.H."/>
        </authorList>
    </citation>
    <scope>NUCLEOTIDE SEQUENCE</scope>
    <source>
        <strain evidence="6">ECLA1</strain>
    </source>
</reference>
<evidence type="ECO:0000256" key="4">
    <source>
        <dbReference type="SAM" id="Phobius"/>
    </source>
</evidence>
<dbReference type="EMBL" id="JAWDGP010005047">
    <property type="protein sequence ID" value="KAK3760065.1"/>
    <property type="molecule type" value="Genomic_DNA"/>
</dbReference>
<feature type="compositionally biased region" description="Basic and acidic residues" evidence="3">
    <location>
        <begin position="155"/>
        <end position="169"/>
    </location>
</feature>
<feature type="compositionally biased region" description="Polar residues" evidence="3">
    <location>
        <begin position="95"/>
        <end position="104"/>
    </location>
</feature>
<accession>A0AAE1D7Y5</accession>
<feature type="transmembrane region" description="Helical" evidence="4">
    <location>
        <begin position="214"/>
        <end position="232"/>
    </location>
</feature>
<dbReference type="AlphaFoldDB" id="A0AAE1D7Y5"/>
<feature type="compositionally biased region" description="Basic and acidic residues" evidence="3">
    <location>
        <begin position="109"/>
        <end position="134"/>
    </location>
</feature>
<evidence type="ECO:0000256" key="1">
    <source>
        <dbReference type="ARBA" id="ARBA00004123"/>
    </source>
</evidence>
<name>A0AAE1D7Y5_9GAST</name>
<gene>
    <name evidence="6" type="ORF">RRG08_064735</name>
</gene>
<evidence type="ECO:0000259" key="5">
    <source>
        <dbReference type="PROSITE" id="PS50013"/>
    </source>
</evidence>
<dbReference type="PROSITE" id="PS50013">
    <property type="entry name" value="CHROMO_2"/>
    <property type="match status" value="1"/>
</dbReference>
<keyword evidence="2" id="KW-0539">Nucleus</keyword>
<dbReference type="PANTHER" id="PTHR22812">
    <property type="entry name" value="CHROMOBOX PROTEIN"/>
    <property type="match status" value="1"/>
</dbReference>
<feature type="compositionally biased region" description="Basic residues" evidence="3">
    <location>
        <begin position="63"/>
        <end position="93"/>
    </location>
</feature>
<evidence type="ECO:0000313" key="6">
    <source>
        <dbReference type="EMBL" id="KAK3760065.1"/>
    </source>
</evidence>
<dbReference type="SUPFAM" id="SSF54160">
    <property type="entry name" value="Chromo domain-like"/>
    <property type="match status" value="1"/>
</dbReference>
<dbReference type="CDD" id="cd00024">
    <property type="entry name" value="CD_CSD"/>
    <property type="match status" value="1"/>
</dbReference>
<organism evidence="6 7">
    <name type="scientific">Elysia crispata</name>
    <name type="common">lettuce slug</name>
    <dbReference type="NCBI Taxonomy" id="231223"/>
    <lineage>
        <taxon>Eukaryota</taxon>
        <taxon>Metazoa</taxon>
        <taxon>Spiralia</taxon>
        <taxon>Lophotrochozoa</taxon>
        <taxon>Mollusca</taxon>
        <taxon>Gastropoda</taxon>
        <taxon>Heterobranchia</taxon>
        <taxon>Euthyneura</taxon>
        <taxon>Panpulmonata</taxon>
        <taxon>Sacoglossa</taxon>
        <taxon>Placobranchoidea</taxon>
        <taxon>Plakobranchidae</taxon>
        <taxon>Elysia</taxon>
    </lineage>
</organism>
<evidence type="ECO:0000256" key="3">
    <source>
        <dbReference type="SAM" id="MobiDB-lite"/>
    </source>
</evidence>
<sequence>MASFSDDEKFDVESILEQRKRKGNLEYLVRWKGAGDGSDTWEPAKTLAADCAQAVQAFLAKAKTSKAKRSTSRSRKVSRSRSRSSSRSRRSRSANKTPSKSQSQTRSRGRSEKKEEEKPETSEDSTKKAAKSTDTDVSNSAASVLVVSKTVEESSKSEKKIETQEEMPTRQRVLRSSTMEARKELEVQRVHNDQRPVREDDSKPRSAIWKVADYAVIVLFVLSLIAAFILFLEKIFDLEDFKKQAYPNMEVLKTRLLSAQQRLVDLVQAGADFATDIWLYLMEQIKGSTTAAKDSGLPKQTPSAGA</sequence>
<comment type="subcellular location">
    <subcellularLocation>
        <location evidence="1">Nucleus</location>
    </subcellularLocation>
</comment>
<feature type="region of interest" description="Disordered" evidence="3">
    <location>
        <begin position="155"/>
        <end position="177"/>
    </location>
</feature>
<keyword evidence="4" id="KW-1133">Transmembrane helix</keyword>
<dbReference type="InterPro" id="IPR051219">
    <property type="entry name" value="Heterochromatin_chromo-domain"/>
</dbReference>
<comment type="caution">
    <text evidence="6">The sequence shown here is derived from an EMBL/GenBank/DDBJ whole genome shotgun (WGS) entry which is preliminary data.</text>
</comment>
<protein>
    <recommendedName>
        <fullName evidence="5">Chromo domain-containing protein</fullName>
    </recommendedName>
</protein>